<evidence type="ECO:0000313" key="9">
    <source>
        <dbReference type="EMBL" id="MFD1130887.1"/>
    </source>
</evidence>
<dbReference type="Pfam" id="PF00155">
    <property type="entry name" value="Aminotran_1_2"/>
    <property type="match status" value="1"/>
</dbReference>
<dbReference type="PANTHER" id="PTHR46577:SF1">
    <property type="entry name" value="HTH-TYPE TRANSCRIPTIONAL REGULATORY PROTEIN GABR"/>
    <property type="match status" value="1"/>
</dbReference>
<keyword evidence="10" id="KW-1185">Reference proteome</keyword>
<evidence type="ECO:0000313" key="10">
    <source>
        <dbReference type="Proteomes" id="UP001597169"/>
    </source>
</evidence>
<gene>
    <name evidence="9" type="ORF">ACFQ3J_22385</name>
</gene>
<dbReference type="SMART" id="SM00345">
    <property type="entry name" value="HTH_GNTR"/>
    <property type="match status" value="1"/>
</dbReference>
<evidence type="ECO:0000256" key="6">
    <source>
        <dbReference type="ARBA" id="ARBA00023125"/>
    </source>
</evidence>
<sequence length="509" mass="57473">MSGGSNKMEFMLSWDRYIKEYRYKYHALYHAIRDAILSGTLQRGTQLPATRMLAVQYGLSRGSVATAYDMLQADGYIHTETGRGTYVAFDGIPGESPETWHTDIRLSAWGTRAAAQYQSLTAMSSHLLLPDEQPAHEQIEEIHFDRSLQPDADFPYTEWKSFLSRSNHQGKYESLYDPAGDIRLREAIAAHLGATRGIMVSSKEIVLFNGSMQAIALLTQVILDEGEKAVVESPGFKGFAQAVQVCGGEVIPSPVDHHGIIPEDWDARLLFVTPSRQFPTGAVLNLERRLALLAWARKRQAIIIEDSYDSEFRFQGRPIEPLKVLDQEQRVVHIGSFSKTMPEGFRLGYAVLPSALVAPVVAAKAYYDPISAGLYEQRALAVWMSRGGYAKHIRKLTRRYGVKHRKFADWIQQYAGHMFTLFVGDAGLGFYGLWRGSNEDYVSFKRACMRRGVYFTDGVRFQLISSRPSVFFKYAHLSEEEIKDGILRMTLAFEDIKHEQGNGKCVQEK</sequence>
<dbReference type="CDD" id="cd00609">
    <property type="entry name" value="AAT_like"/>
    <property type="match status" value="1"/>
</dbReference>
<dbReference type="GO" id="GO:0008483">
    <property type="term" value="F:transaminase activity"/>
    <property type="evidence" value="ECO:0007669"/>
    <property type="project" value="UniProtKB-KW"/>
</dbReference>
<keyword evidence="6" id="KW-0238">DNA-binding</keyword>
<dbReference type="Gene3D" id="3.40.640.10">
    <property type="entry name" value="Type I PLP-dependent aspartate aminotransferase-like (Major domain)"/>
    <property type="match status" value="1"/>
</dbReference>
<evidence type="ECO:0000256" key="1">
    <source>
        <dbReference type="ARBA" id="ARBA00001933"/>
    </source>
</evidence>
<dbReference type="PANTHER" id="PTHR46577">
    <property type="entry name" value="HTH-TYPE TRANSCRIPTIONAL REGULATORY PROTEIN GABR"/>
    <property type="match status" value="1"/>
</dbReference>
<keyword evidence="4" id="KW-0663">Pyridoxal phosphate</keyword>
<feature type="domain" description="HTH gntR-type" evidence="8">
    <location>
        <begin position="22"/>
        <end position="90"/>
    </location>
</feature>
<comment type="similarity">
    <text evidence="2">In the C-terminal section; belongs to the class-I pyridoxal-phosphate-dependent aminotransferase family.</text>
</comment>
<dbReference type="InterPro" id="IPR000524">
    <property type="entry name" value="Tscrpt_reg_HTH_GntR"/>
</dbReference>
<dbReference type="InterPro" id="IPR004839">
    <property type="entry name" value="Aminotransferase_I/II_large"/>
</dbReference>
<accession>A0ABW3Q1E5</accession>
<comment type="caution">
    <text evidence="9">The sequence shown here is derived from an EMBL/GenBank/DDBJ whole genome shotgun (WGS) entry which is preliminary data.</text>
</comment>
<keyword evidence="9" id="KW-0675">Receptor</keyword>
<protein>
    <submittedName>
        <fullName evidence="9">PLP-dependent aminotransferase family protein</fullName>
    </submittedName>
</protein>
<dbReference type="InterPro" id="IPR015424">
    <property type="entry name" value="PyrdxlP-dep_Trfase"/>
</dbReference>
<evidence type="ECO:0000256" key="4">
    <source>
        <dbReference type="ARBA" id="ARBA00022898"/>
    </source>
</evidence>
<comment type="cofactor">
    <cofactor evidence="1">
        <name>pyridoxal 5'-phosphate</name>
        <dbReference type="ChEBI" id="CHEBI:597326"/>
    </cofactor>
</comment>
<evidence type="ECO:0000259" key="8">
    <source>
        <dbReference type="PROSITE" id="PS50949"/>
    </source>
</evidence>
<reference evidence="10" key="1">
    <citation type="journal article" date="2019" name="Int. J. Syst. Evol. Microbiol.">
        <title>The Global Catalogue of Microorganisms (GCM) 10K type strain sequencing project: providing services to taxonomists for standard genome sequencing and annotation.</title>
        <authorList>
            <consortium name="The Broad Institute Genomics Platform"/>
            <consortium name="The Broad Institute Genome Sequencing Center for Infectious Disease"/>
            <person name="Wu L."/>
            <person name="Ma J."/>
        </authorList>
    </citation>
    <scope>NUCLEOTIDE SEQUENCE [LARGE SCALE GENOMIC DNA]</scope>
    <source>
        <strain evidence="10">CCUG 53519</strain>
    </source>
</reference>
<evidence type="ECO:0000256" key="5">
    <source>
        <dbReference type="ARBA" id="ARBA00023015"/>
    </source>
</evidence>
<name>A0ABW3Q1E5_9BACL</name>
<dbReference type="SUPFAM" id="SSF46785">
    <property type="entry name" value="Winged helix' DNA-binding domain"/>
    <property type="match status" value="1"/>
</dbReference>
<keyword evidence="3 9" id="KW-0032">Aminotransferase</keyword>
<evidence type="ECO:0000256" key="7">
    <source>
        <dbReference type="ARBA" id="ARBA00023163"/>
    </source>
</evidence>
<dbReference type="Pfam" id="PF00392">
    <property type="entry name" value="GntR"/>
    <property type="match status" value="1"/>
</dbReference>
<dbReference type="SUPFAM" id="SSF53383">
    <property type="entry name" value="PLP-dependent transferases"/>
    <property type="match status" value="1"/>
</dbReference>
<dbReference type="InterPro" id="IPR036388">
    <property type="entry name" value="WH-like_DNA-bd_sf"/>
</dbReference>
<dbReference type="InterPro" id="IPR051446">
    <property type="entry name" value="HTH_trans_reg/aminotransferase"/>
</dbReference>
<dbReference type="PRINTS" id="PR00035">
    <property type="entry name" value="HTHGNTR"/>
</dbReference>
<dbReference type="Gene3D" id="1.10.10.10">
    <property type="entry name" value="Winged helix-like DNA-binding domain superfamily/Winged helix DNA-binding domain"/>
    <property type="match status" value="1"/>
</dbReference>
<keyword evidence="5" id="KW-0805">Transcription regulation</keyword>
<keyword evidence="3 9" id="KW-0808">Transferase</keyword>
<evidence type="ECO:0000256" key="2">
    <source>
        <dbReference type="ARBA" id="ARBA00005384"/>
    </source>
</evidence>
<dbReference type="InterPro" id="IPR015421">
    <property type="entry name" value="PyrdxlP-dep_Trfase_major"/>
</dbReference>
<dbReference type="PROSITE" id="PS50949">
    <property type="entry name" value="HTH_GNTR"/>
    <property type="match status" value="1"/>
</dbReference>
<dbReference type="CDD" id="cd07377">
    <property type="entry name" value="WHTH_GntR"/>
    <property type="match status" value="1"/>
</dbReference>
<organism evidence="9 10">
    <name type="scientific">Paenibacillus provencensis</name>
    <dbReference type="NCBI Taxonomy" id="441151"/>
    <lineage>
        <taxon>Bacteria</taxon>
        <taxon>Bacillati</taxon>
        <taxon>Bacillota</taxon>
        <taxon>Bacilli</taxon>
        <taxon>Bacillales</taxon>
        <taxon>Paenibacillaceae</taxon>
        <taxon>Paenibacillus</taxon>
    </lineage>
</organism>
<dbReference type="EMBL" id="JBHTKX010000005">
    <property type="protein sequence ID" value="MFD1130887.1"/>
    <property type="molecule type" value="Genomic_DNA"/>
</dbReference>
<dbReference type="InterPro" id="IPR036390">
    <property type="entry name" value="WH_DNA-bd_sf"/>
</dbReference>
<dbReference type="RefSeq" id="WP_244533632.1">
    <property type="nucleotide sequence ID" value="NZ_JBHTKX010000005.1"/>
</dbReference>
<proteinExistence type="inferred from homology"/>
<dbReference type="Proteomes" id="UP001597169">
    <property type="component" value="Unassembled WGS sequence"/>
</dbReference>
<keyword evidence="7" id="KW-0804">Transcription</keyword>
<evidence type="ECO:0000256" key="3">
    <source>
        <dbReference type="ARBA" id="ARBA00022576"/>
    </source>
</evidence>